<keyword evidence="6" id="KW-1185">Reference proteome</keyword>
<evidence type="ECO:0000313" key="5">
    <source>
        <dbReference type="Ensembl" id="ENSCCRP00000008074.2"/>
    </source>
</evidence>
<feature type="compositionally biased region" description="Polar residues" evidence="3">
    <location>
        <begin position="356"/>
        <end position="365"/>
    </location>
</feature>
<evidence type="ECO:0000256" key="2">
    <source>
        <dbReference type="ARBA" id="ARBA00023212"/>
    </source>
</evidence>
<dbReference type="GO" id="GO:0005509">
    <property type="term" value="F:calcium ion binding"/>
    <property type="evidence" value="ECO:0007669"/>
    <property type="project" value="InterPro"/>
</dbReference>
<dbReference type="GO" id="GO:0005813">
    <property type="term" value="C:centrosome"/>
    <property type="evidence" value="ECO:0007669"/>
    <property type="project" value="TreeGrafter"/>
</dbReference>
<sequence>MSATEEDTELRDLLIQNLENSGVLNKIKAELRAAVFLALEEQDKVENKTPLVNENLKKSLNTKDGRLVAGLVTDFLQVFNLDFTLAVFHPEISTLNGLDSRETLSKELGISETEVNKNTPLLLELVKRGRHKDKTCTFTEELLPRQIADARKKFDSHDKNRSGEINREAVIGIFADLFPQFSRNMLDSYVTEELRAKGMNTSNTVDFQDFLGMFKCFFIQCRSVVSSDSSDALYSSSKTTEDKIISSSASKIPRYKGFVKHSSAWEEKDDPKAVDRRPGEPLGSQKNRGSVPVSEGIEEGLSDGKNLPTPLRRALEFGLEDEDEGDSFFDDPLPKPQKTYGWREGLGSSLGKAFTADTQLKSAGGSSESSQKDHSSDKNGTSSSKDKGVKEFPVPNEKTPFPLLDEDLDYDDDFNSHRSENSKSEVSIDEEIEEVSIEGPDISHKLDETTQDVSVSQISLGADYIEDVA</sequence>
<feature type="compositionally biased region" description="Acidic residues" evidence="3">
    <location>
        <begin position="318"/>
        <end position="329"/>
    </location>
</feature>
<feature type="domain" description="EF-hand" evidence="4">
    <location>
        <begin position="145"/>
        <end position="180"/>
    </location>
</feature>
<evidence type="ECO:0000313" key="6">
    <source>
        <dbReference type="Proteomes" id="UP001108240"/>
    </source>
</evidence>
<feature type="compositionally biased region" description="Basic and acidic residues" evidence="3">
    <location>
        <begin position="266"/>
        <end position="279"/>
    </location>
</feature>
<dbReference type="PANTHER" id="PTHR15431:SF9">
    <property type="entry name" value="CENTROSOMAL PROTEIN 43"/>
    <property type="match status" value="1"/>
</dbReference>
<reference evidence="5" key="2">
    <citation type="submission" date="2025-09" db="UniProtKB">
        <authorList>
            <consortium name="Ensembl"/>
        </authorList>
    </citation>
    <scope>IDENTIFICATION</scope>
</reference>
<reference evidence="5" key="1">
    <citation type="submission" date="2025-08" db="UniProtKB">
        <authorList>
            <consortium name="Ensembl"/>
        </authorList>
    </citation>
    <scope>IDENTIFICATION</scope>
</reference>
<organism evidence="5 6">
    <name type="scientific">Cyprinus carpio carpio</name>
    <dbReference type="NCBI Taxonomy" id="630221"/>
    <lineage>
        <taxon>Eukaryota</taxon>
        <taxon>Metazoa</taxon>
        <taxon>Chordata</taxon>
        <taxon>Craniata</taxon>
        <taxon>Vertebrata</taxon>
        <taxon>Euteleostomi</taxon>
        <taxon>Actinopterygii</taxon>
        <taxon>Neopterygii</taxon>
        <taxon>Teleostei</taxon>
        <taxon>Ostariophysi</taxon>
        <taxon>Cypriniformes</taxon>
        <taxon>Cyprinidae</taxon>
        <taxon>Cyprininae</taxon>
        <taxon>Cyprinus</taxon>
    </lineage>
</organism>
<evidence type="ECO:0000256" key="3">
    <source>
        <dbReference type="SAM" id="MobiDB-lite"/>
    </source>
</evidence>
<dbReference type="SUPFAM" id="SSF47473">
    <property type="entry name" value="EF-hand"/>
    <property type="match status" value="1"/>
</dbReference>
<protein>
    <submittedName>
        <fullName evidence="5">Centrosomal protein 43</fullName>
    </submittedName>
</protein>
<dbReference type="PANTHER" id="PTHR15431">
    <property type="entry name" value="FGFR1 ONCOGENE PARTNER/LISH DOMAIN-CONTAINING PROTEIN"/>
    <property type="match status" value="1"/>
</dbReference>
<keyword evidence="2" id="KW-0206">Cytoskeleton</keyword>
<dbReference type="Gene3D" id="1.20.960.40">
    <property type="match status" value="1"/>
</dbReference>
<evidence type="ECO:0000259" key="4">
    <source>
        <dbReference type="PROSITE" id="PS50222"/>
    </source>
</evidence>
<dbReference type="Proteomes" id="UP001108240">
    <property type="component" value="Unplaced"/>
</dbReference>
<evidence type="ECO:0000256" key="1">
    <source>
        <dbReference type="ARBA" id="ARBA00022490"/>
    </source>
</evidence>
<accession>A0A8C0YFA4</accession>
<keyword evidence="1" id="KW-0963">Cytoplasm</keyword>
<dbReference type="InterPro" id="IPR011992">
    <property type="entry name" value="EF-hand-dom_pair"/>
</dbReference>
<dbReference type="AlphaFoldDB" id="A0A8C0YFA4"/>
<proteinExistence type="predicted"/>
<dbReference type="GO" id="GO:0034453">
    <property type="term" value="P:microtubule anchoring"/>
    <property type="evidence" value="ECO:0007669"/>
    <property type="project" value="InterPro"/>
</dbReference>
<name>A0A8C0YFA4_CYPCA</name>
<feature type="region of interest" description="Disordered" evidence="3">
    <location>
        <begin position="266"/>
        <end position="432"/>
    </location>
</feature>
<dbReference type="Ensembl" id="ENSCCRT00000008872.2">
    <property type="protein sequence ID" value="ENSCCRP00000008074.2"/>
    <property type="gene ID" value="ENSCCRG00000004734.2"/>
</dbReference>
<dbReference type="Gene3D" id="1.10.238.10">
    <property type="entry name" value="EF-hand"/>
    <property type="match status" value="1"/>
</dbReference>
<dbReference type="PROSITE" id="PS50222">
    <property type="entry name" value="EF_HAND_2"/>
    <property type="match status" value="1"/>
</dbReference>
<dbReference type="InterPro" id="IPR018993">
    <property type="entry name" value="FOP_dimerisation-dom_N"/>
</dbReference>
<feature type="compositionally biased region" description="Acidic residues" evidence="3">
    <location>
        <begin position="404"/>
        <end position="413"/>
    </location>
</feature>
<dbReference type="Pfam" id="PF09398">
    <property type="entry name" value="FOP_dimer"/>
    <property type="match status" value="1"/>
</dbReference>
<feature type="compositionally biased region" description="Basic and acidic residues" evidence="3">
    <location>
        <begin position="414"/>
        <end position="423"/>
    </location>
</feature>
<dbReference type="GeneTree" id="ENSGT00390000007441"/>
<dbReference type="InterPro" id="IPR002048">
    <property type="entry name" value="EF_hand_dom"/>
</dbReference>